<dbReference type="OrthoDB" id="2910287at2759"/>
<proteinExistence type="predicted"/>
<protein>
    <recommendedName>
        <fullName evidence="5">Ig-like domain-containing protein</fullName>
    </recommendedName>
</protein>
<gene>
    <name evidence="3" type="ORF">PV11_03213</name>
</gene>
<evidence type="ECO:0000313" key="4">
    <source>
        <dbReference type="Proteomes" id="UP000053599"/>
    </source>
</evidence>
<evidence type="ECO:0000313" key="3">
    <source>
        <dbReference type="EMBL" id="KIV87682.1"/>
    </source>
</evidence>
<evidence type="ECO:0000256" key="1">
    <source>
        <dbReference type="SAM" id="MobiDB-lite"/>
    </source>
</evidence>
<accession>A0A0D1YYK1</accession>
<evidence type="ECO:0008006" key="5">
    <source>
        <dbReference type="Google" id="ProtNLM"/>
    </source>
</evidence>
<dbReference type="AlphaFoldDB" id="A0A0D1YYK1"/>
<reference evidence="3 4" key="1">
    <citation type="submission" date="2015-01" db="EMBL/GenBank/DDBJ databases">
        <title>The Genome Sequence of Exophiala sideris CBS121828.</title>
        <authorList>
            <consortium name="The Broad Institute Genomics Platform"/>
            <person name="Cuomo C."/>
            <person name="de Hoog S."/>
            <person name="Gorbushina A."/>
            <person name="Stielow B."/>
            <person name="Teixiera M."/>
            <person name="Abouelleil A."/>
            <person name="Chapman S.B."/>
            <person name="Priest M."/>
            <person name="Young S.K."/>
            <person name="Wortman J."/>
            <person name="Nusbaum C."/>
            <person name="Birren B."/>
        </authorList>
    </citation>
    <scope>NUCLEOTIDE SEQUENCE [LARGE SCALE GENOMIC DNA]</scope>
    <source>
        <strain evidence="3 4">CBS 121828</strain>
    </source>
</reference>
<dbReference type="EMBL" id="KN846951">
    <property type="protein sequence ID" value="KIV87682.1"/>
    <property type="molecule type" value="Genomic_DNA"/>
</dbReference>
<feature type="chain" id="PRO_5002252269" description="Ig-like domain-containing protein" evidence="2">
    <location>
        <begin position="21"/>
        <end position="203"/>
    </location>
</feature>
<feature type="signal peptide" evidence="2">
    <location>
        <begin position="1"/>
        <end position="20"/>
    </location>
</feature>
<evidence type="ECO:0000256" key="2">
    <source>
        <dbReference type="SAM" id="SignalP"/>
    </source>
</evidence>
<feature type="region of interest" description="Disordered" evidence="1">
    <location>
        <begin position="38"/>
        <end position="72"/>
    </location>
</feature>
<dbReference type="Proteomes" id="UP000053599">
    <property type="component" value="Unassembled WGS sequence"/>
</dbReference>
<sequence length="203" mass="22510">MVTIKTAVVLLASLAALSTALPQPDSVRTDIADAVNEEKGPAYGSHPREVEHHEQHNHTHEDDGTTHEHKERAAAPKVLGLYECKNAHFVKPCQWTPLKDGECYNRNYDKHGSMGPDQGLTCALYEQPNCNDHGWIRALPFVYPGIPTYENSKLLNDAGMEEYGPISVRCTYDNIATHPTGNNGYNWHNPHNLYEPSGADLGP</sequence>
<organism evidence="3 4">
    <name type="scientific">Exophiala sideris</name>
    <dbReference type="NCBI Taxonomy" id="1016849"/>
    <lineage>
        <taxon>Eukaryota</taxon>
        <taxon>Fungi</taxon>
        <taxon>Dikarya</taxon>
        <taxon>Ascomycota</taxon>
        <taxon>Pezizomycotina</taxon>
        <taxon>Eurotiomycetes</taxon>
        <taxon>Chaetothyriomycetidae</taxon>
        <taxon>Chaetothyriales</taxon>
        <taxon>Herpotrichiellaceae</taxon>
        <taxon>Exophiala</taxon>
    </lineage>
</organism>
<name>A0A0D1YYK1_9EURO</name>
<keyword evidence="2" id="KW-0732">Signal</keyword>
<dbReference type="HOGENOM" id="CLU_1348943_0_0_1"/>